<proteinExistence type="predicted"/>
<evidence type="ECO:0000313" key="2">
    <source>
        <dbReference type="Proteomes" id="UP001470230"/>
    </source>
</evidence>
<evidence type="ECO:0000313" key="1">
    <source>
        <dbReference type="EMBL" id="KAK8841386.1"/>
    </source>
</evidence>
<sequence>MNNLFTILKWIEKLGIDGFRIISNGSAMSIKNNVFELCERCRILGKKWGILGYLFGDEFEKVDVMNKENCIENSGLQSVFDKQSRLDLVQGIAEDENCVNFPFIEKISRVHRTPDEKGFCLNVYPNIYISDQTTKRLGDLIYDKYNEDSNSDFYCARHKIILAALSIFTGPITLYYGDEIGFSTNQSSITENELIQRQNDLHQFTQKILNARLNHPAMYCGIYSRSFPSNNAHISYKLDIESNDRIVFISTLSSQQITVEYKLECFELVDVITGEIIKGINRTFSIPIPAFGVRIFTADDNNITDDTVVSEKNFIISFH</sequence>
<name>A0ABR2H6C8_9EUKA</name>
<evidence type="ECO:0008006" key="3">
    <source>
        <dbReference type="Google" id="ProtNLM"/>
    </source>
</evidence>
<keyword evidence="2" id="KW-1185">Reference proteome</keyword>
<dbReference type="CDD" id="cd00551">
    <property type="entry name" value="AmyAc_family"/>
    <property type="match status" value="1"/>
</dbReference>
<dbReference type="Proteomes" id="UP001470230">
    <property type="component" value="Unassembled WGS sequence"/>
</dbReference>
<dbReference type="SUPFAM" id="SSF51445">
    <property type="entry name" value="(Trans)glycosidases"/>
    <property type="match status" value="1"/>
</dbReference>
<reference evidence="1 2" key="1">
    <citation type="submission" date="2024-04" db="EMBL/GenBank/DDBJ databases">
        <title>Tritrichomonas musculus Genome.</title>
        <authorList>
            <person name="Alves-Ferreira E."/>
            <person name="Grigg M."/>
            <person name="Lorenzi H."/>
            <person name="Galac M."/>
        </authorList>
    </citation>
    <scope>NUCLEOTIDE SEQUENCE [LARGE SCALE GENOMIC DNA]</scope>
    <source>
        <strain evidence="1 2">EAF2021</strain>
    </source>
</reference>
<protein>
    <recommendedName>
        <fullName evidence="3">Glycosyl hydrolase family 13 catalytic domain-containing protein</fullName>
    </recommendedName>
</protein>
<comment type="caution">
    <text evidence="1">The sequence shown here is derived from an EMBL/GenBank/DDBJ whole genome shotgun (WGS) entry which is preliminary data.</text>
</comment>
<dbReference type="InterPro" id="IPR017853">
    <property type="entry name" value="GH"/>
</dbReference>
<organism evidence="1 2">
    <name type="scientific">Tritrichomonas musculus</name>
    <dbReference type="NCBI Taxonomy" id="1915356"/>
    <lineage>
        <taxon>Eukaryota</taxon>
        <taxon>Metamonada</taxon>
        <taxon>Parabasalia</taxon>
        <taxon>Tritrichomonadida</taxon>
        <taxon>Tritrichomonadidae</taxon>
        <taxon>Tritrichomonas</taxon>
    </lineage>
</organism>
<gene>
    <name evidence="1" type="ORF">M9Y10_027002</name>
</gene>
<dbReference type="Gene3D" id="3.20.20.80">
    <property type="entry name" value="Glycosidases"/>
    <property type="match status" value="1"/>
</dbReference>
<accession>A0ABR2H6C8</accession>
<dbReference type="EMBL" id="JAPFFF010000041">
    <property type="protein sequence ID" value="KAK8841386.1"/>
    <property type="molecule type" value="Genomic_DNA"/>
</dbReference>